<organism evidence="4 5">
    <name type="scientific">Adineta steineri</name>
    <dbReference type="NCBI Taxonomy" id="433720"/>
    <lineage>
        <taxon>Eukaryota</taxon>
        <taxon>Metazoa</taxon>
        <taxon>Spiralia</taxon>
        <taxon>Gnathifera</taxon>
        <taxon>Rotifera</taxon>
        <taxon>Eurotatoria</taxon>
        <taxon>Bdelloidea</taxon>
        <taxon>Adinetida</taxon>
        <taxon>Adinetidae</taxon>
        <taxon>Adineta</taxon>
    </lineage>
</organism>
<feature type="compositionally biased region" description="Basic and acidic residues" evidence="1">
    <location>
        <begin position="329"/>
        <end position="343"/>
    </location>
</feature>
<keyword evidence="5" id="KW-1185">Reference proteome</keyword>
<dbReference type="OrthoDB" id="10505339at2759"/>
<name>A0A816F9S6_9BILA</name>
<evidence type="ECO:0000256" key="2">
    <source>
        <dbReference type="SAM" id="SignalP"/>
    </source>
</evidence>
<feature type="region of interest" description="Disordered" evidence="1">
    <location>
        <begin position="203"/>
        <end position="343"/>
    </location>
</feature>
<dbReference type="EMBL" id="CAJNOM010004750">
    <property type="protein sequence ID" value="CAF1658484.1"/>
    <property type="molecule type" value="Genomic_DNA"/>
</dbReference>
<dbReference type="Proteomes" id="UP000663877">
    <property type="component" value="Unassembled WGS sequence"/>
</dbReference>
<feature type="compositionally biased region" description="Basic and acidic residues" evidence="1">
    <location>
        <begin position="227"/>
        <end position="248"/>
    </location>
</feature>
<accession>A0A816F9S6</accession>
<comment type="caution">
    <text evidence="4">The sequence shown here is derived from an EMBL/GenBank/DDBJ whole genome shotgun (WGS) entry which is preliminary data.</text>
</comment>
<evidence type="ECO:0000313" key="3">
    <source>
        <dbReference type="EMBL" id="CAF1082093.1"/>
    </source>
</evidence>
<reference evidence="4" key="1">
    <citation type="submission" date="2021-02" db="EMBL/GenBank/DDBJ databases">
        <authorList>
            <person name="Nowell W R."/>
        </authorList>
    </citation>
    <scope>NUCLEOTIDE SEQUENCE</scope>
</reference>
<dbReference type="Proteomes" id="UP000663832">
    <property type="component" value="Unassembled WGS sequence"/>
</dbReference>
<evidence type="ECO:0000313" key="5">
    <source>
        <dbReference type="Proteomes" id="UP000663832"/>
    </source>
</evidence>
<feature type="compositionally biased region" description="Basic and acidic residues" evidence="1">
    <location>
        <begin position="296"/>
        <end position="316"/>
    </location>
</feature>
<feature type="chain" id="PRO_5036229958" evidence="2">
    <location>
        <begin position="23"/>
        <end position="382"/>
    </location>
</feature>
<sequence>MQYFILALIVFGCACNHSMVTGGPMVNARETETSPETSQVYPTALLARNSPDAKPVRVIHSPILSARKHGDESNTPETGLLRKPVEINDEHLKHSSVMPVVIPIRKPNNSSTHKKGMSHNKSSGENTIVNCAHVECPAILCQNSLPAVPSQGICCPRCPTNTKCNKTACPKYKCATYLVPANITAGECCDHCAPLSATTTTVATKKHAMPHRPSSKSLSEGKGASKTKHDETHNRDMGEFHREADRPSSKSLSEGKGANKTKHDETHKRDMEEFHREADRPSSKSLSEGKGPKKTKHDETHRRDMDEFHRKADRPSSKSLSEGKGANKTKHDETHERDMGEFHREADRHYVKLVRLLTKMLGRLGYLNPRHHHKHHTESDDQ</sequence>
<dbReference type="EMBL" id="CAJNOI010000114">
    <property type="protein sequence ID" value="CAF1082093.1"/>
    <property type="molecule type" value="Genomic_DNA"/>
</dbReference>
<gene>
    <name evidence="3" type="ORF">BJG266_LOCUS20320</name>
    <name evidence="4" type="ORF">QVE165_LOCUS62766</name>
</gene>
<feature type="compositionally biased region" description="Basic and acidic residues" evidence="1">
    <location>
        <begin position="261"/>
        <end position="282"/>
    </location>
</feature>
<feature type="signal peptide" evidence="2">
    <location>
        <begin position="1"/>
        <end position="22"/>
    </location>
</feature>
<dbReference type="AlphaFoldDB" id="A0A816F9S6"/>
<protein>
    <submittedName>
        <fullName evidence="4">Uncharacterized protein</fullName>
    </submittedName>
</protein>
<keyword evidence="2" id="KW-0732">Signal</keyword>
<proteinExistence type="predicted"/>
<feature type="compositionally biased region" description="Basic residues" evidence="1">
    <location>
        <begin position="204"/>
        <end position="214"/>
    </location>
</feature>
<evidence type="ECO:0000256" key="1">
    <source>
        <dbReference type="SAM" id="MobiDB-lite"/>
    </source>
</evidence>
<evidence type="ECO:0000313" key="4">
    <source>
        <dbReference type="EMBL" id="CAF1658484.1"/>
    </source>
</evidence>